<sequence>MKAFSKMLIAVSFFGSVFLVGIFDKKMMTIVGGGDPMSAAVFFTQSTTSAQLRTAFDNASSTKKKLNVLIVPGHEPNFGGTEFRDVLERDLNADLSLYLAQYLVEDGHYEVVMTRGRDGWNPHLENYFTTNDEEIKTFVRAQKMEMIRLIGDGRITKMGDPVPHNTAPSDVALRLFGINKWANEHKVDIIIHVHFNDSAPRSFWAPGEYNGFTIYTPERQYSNSQASLDIANHVFKRLSKMFPVSNLPGEDQGIVEEQELIAIGSSNTVDGASMLVEYGYIYEPQFRAPAVRAMV</sequence>
<feature type="domain" description="MurNAc-LAA" evidence="2">
    <location>
        <begin position="68"/>
        <end position="136"/>
    </location>
</feature>
<dbReference type="PANTHER" id="PTHR30404">
    <property type="entry name" value="N-ACETYLMURAMOYL-L-ALANINE AMIDASE"/>
    <property type="match status" value="1"/>
</dbReference>
<reference evidence="3 4" key="1">
    <citation type="journal article" date="2015" name="Nature">
        <title>rRNA introns, odd ribosomes, and small enigmatic genomes across a large radiation of phyla.</title>
        <authorList>
            <person name="Brown C.T."/>
            <person name="Hug L.A."/>
            <person name="Thomas B.C."/>
            <person name="Sharon I."/>
            <person name="Castelle C.J."/>
            <person name="Singh A."/>
            <person name="Wilkins M.J."/>
            <person name="Williams K.H."/>
            <person name="Banfield J.F."/>
        </authorList>
    </citation>
    <scope>NUCLEOTIDE SEQUENCE [LARGE SCALE GENOMIC DNA]</scope>
</reference>
<gene>
    <name evidence="3" type="ORF">UW25_C0004G0303</name>
</gene>
<dbReference type="Proteomes" id="UP000033815">
    <property type="component" value="Unassembled WGS sequence"/>
</dbReference>
<evidence type="ECO:0000313" key="3">
    <source>
        <dbReference type="EMBL" id="KKT36975.1"/>
    </source>
</evidence>
<name>A0A837IC51_9BACT</name>
<organism evidence="3 4">
    <name type="scientific">Candidatus Nomurabacteria bacterium GW2011_GWB1_44_12</name>
    <dbReference type="NCBI Taxonomy" id="1618748"/>
    <lineage>
        <taxon>Bacteria</taxon>
        <taxon>Candidatus Nomuraibacteriota</taxon>
    </lineage>
</organism>
<dbReference type="PANTHER" id="PTHR30404:SF0">
    <property type="entry name" value="N-ACETYLMURAMOYL-L-ALANINE AMIDASE AMIC"/>
    <property type="match status" value="1"/>
</dbReference>
<proteinExistence type="predicted"/>
<dbReference type="GO" id="GO:0009253">
    <property type="term" value="P:peptidoglycan catabolic process"/>
    <property type="evidence" value="ECO:0007669"/>
    <property type="project" value="InterPro"/>
</dbReference>
<evidence type="ECO:0000313" key="4">
    <source>
        <dbReference type="Proteomes" id="UP000033815"/>
    </source>
</evidence>
<keyword evidence="1" id="KW-0378">Hydrolase</keyword>
<accession>A0A837IC51</accession>
<feature type="domain" description="MurNAc-LAA" evidence="2">
    <location>
        <begin position="166"/>
        <end position="284"/>
    </location>
</feature>
<feature type="non-terminal residue" evidence="3">
    <location>
        <position position="295"/>
    </location>
</feature>
<dbReference type="Gene3D" id="3.40.630.40">
    <property type="entry name" value="Zn-dependent exopeptidases"/>
    <property type="match status" value="1"/>
</dbReference>
<dbReference type="EMBL" id="LCHP01000004">
    <property type="protein sequence ID" value="KKT36975.1"/>
    <property type="molecule type" value="Genomic_DNA"/>
</dbReference>
<dbReference type="Pfam" id="PF01520">
    <property type="entry name" value="Amidase_3"/>
    <property type="match status" value="2"/>
</dbReference>
<dbReference type="AlphaFoldDB" id="A0A837IC51"/>
<comment type="caution">
    <text evidence="3">The sequence shown here is derived from an EMBL/GenBank/DDBJ whole genome shotgun (WGS) entry which is preliminary data.</text>
</comment>
<dbReference type="InterPro" id="IPR050695">
    <property type="entry name" value="N-acetylmuramoyl_amidase_3"/>
</dbReference>
<dbReference type="SUPFAM" id="SSF53187">
    <property type="entry name" value="Zn-dependent exopeptidases"/>
    <property type="match status" value="2"/>
</dbReference>
<evidence type="ECO:0000256" key="1">
    <source>
        <dbReference type="ARBA" id="ARBA00022801"/>
    </source>
</evidence>
<evidence type="ECO:0000259" key="2">
    <source>
        <dbReference type="Pfam" id="PF01520"/>
    </source>
</evidence>
<dbReference type="InterPro" id="IPR002508">
    <property type="entry name" value="MurNAc-LAA_cat"/>
</dbReference>
<dbReference type="GO" id="GO:0008745">
    <property type="term" value="F:N-acetylmuramoyl-L-alanine amidase activity"/>
    <property type="evidence" value="ECO:0007669"/>
    <property type="project" value="InterPro"/>
</dbReference>
<dbReference type="GO" id="GO:0030288">
    <property type="term" value="C:outer membrane-bounded periplasmic space"/>
    <property type="evidence" value="ECO:0007669"/>
    <property type="project" value="TreeGrafter"/>
</dbReference>
<protein>
    <recommendedName>
        <fullName evidence="2">MurNAc-LAA domain-containing protein</fullName>
    </recommendedName>
</protein>